<dbReference type="AlphaFoldDB" id="A0A9P5XDS5"/>
<feature type="transmembrane region" description="Helical" evidence="1">
    <location>
        <begin position="36"/>
        <end position="55"/>
    </location>
</feature>
<evidence type="ECO:0000313" key="2">
    <source>
        <dbReference type="EMBL" id="KAF9448830.1"/>
    </source>
</evidence>
<keyword evidence="1" id="KW-0472">Membrane</keyword>
<sequence>MSNDPAKLAYFSGLYKSLQSAGAAGYWRADGVKLPFMNIFLSAWILLVVGLLFALPMIHWRITDQTDPIVDEL</sequence>
<name>A0A9P5XDS5_9AGAR</name>
<evidence type="ECO:0000313" key="3">
    <source>
        <dbReference type="Proteomes" id="UP000807342"/>
    </source>
</evidence>
<organism evidence="2 3">
    <name type="scientific">Macrolepiota fuliginosa MF-IS2</name>
    <dbReference type="NCBI Taxonomy" id="1400762"/>
    <lineage>
        <taxon>Eukaryota</taxon>
        <taxon>Fungi</taxon>
        <taxon>Dikarya</taxon>
        <taxon>Basidiomycota</taxon>
        <taxon>Agaricomycotina</taxon>
        <taxon>Agaricomycetes</taxon>
        <taxon>Agaricomycetidae</taxon>
        <taxon>Agaricales</taxon>
        <taxon>Agaricineae</taxon>
        <taxon>Agaricaceae</taxon>
        <taxon>Macrolepiota</taxon>
    </lineage>
</organism>
<proteinExistence type="predicted"/>
<comment type="caution">
    <text evidence="2">The sequence shown here is derived from an EMBL/GenBank/DDBJ whole genome shotgun (WGS) entry which is preliminary data.</text>
</comment>
<evidence type="ECO:0000256" key="1">
    <source>
        <dbReference type="SAM" id="Phobius"/>
    </source>
</evidence>
<accession>A0A9P5XDS5</accession>
<dbReference type="Proteomes" id="UP000807342">
    <property type="component" value="Unassembled WGS sequence"/>
</dbReference>
<keyword evidence="1" id="KW-0812">Transmembrane</keyword>
<reference evidence="2" key="1">
    <citation type="submission" date="2020-11" db="EMBL/GenBank/DDBJ databases">
        <authorList>
            <consortium name="DOE Joint Genome Institute"/>
            <person name="Ahrendt S."/>
            <person name="Riley R."/>
            <person name="Andreopoulos W."/>
            <person name="Labutti K."/>
            <person name="Pangilinan J."/>
            <person name="Ruiz-Duenas F.J."/>
            <person name="Barrasa J.M."/>
            <person name="Sanchez-Garcia M."/>
            <person name="Camarero S."/>
            <person name="Miyauchi S."/>
            <person name="Serrano A."/>
            <person name="Linde D."/>
            <person name="Babiker R."/>
            <person name="Drula E."/>
            <person name="Ayuso-Fernandez I."/>
            <person name="Pacheco R."/>
            <person name="Padilla G."/>
            <person name="Ferreira P."/>
            <person name="Barriuso J."/>
            <person name="Kellner H."/>
            <person name="Castanera R."/>
            <person name="Alfaro M."/>
            <person name="Ramirez L."/>
            <person name="Pisabarro A.G."/>
            <person name="Kuo A."/>
            <person name="Tritt A."/>
            <person name="Lipzen A."/>
            <person name="He G."/>
            <person name="Yan M."/>
            <person name="Ng V."/>
            <person name="Cullen D."/>
            <person name="Martin F."/>
            <person name="Rosso M.-N."/>
            <person name="Henrissat B."/>
            <person name="Hibbett D."/>
            <person name="Martinez A.T."/>
            <person name="Grigoriev I.V."/>
        </authorList>
    </citation>
    <scope>NUCLEOTIDE SEQUENCE</scope>
    <source>
        <strain evidence="2">MF-IS2</strain>
    </source>
</reference>
<gene>
    <name evidence="2" type="ORF">P691DRAFT_813489</name>
</gene>
<protein>
    <submittedName>
        <fullName evidence="2">Uncharacterized protein</fullName>
    </submittedName>
</protein>
<dbReference type="OrthoDB" id="196103at2759"/>
<keyword evidence="1" id="KW-1133">Transmembrane helix</keyword>
<keyword evidence="3" id="KW-1185">Reference proteome</keyword>
<dbReference type="EMBL" id="MU151148">
    <property type="protein sequence ID" value="KAF9448830.1"/>
    <property type="molecule type" value="Genomic_DNA"/>
</dbReference>